<feature type="transmembrane region" description="Helical" evidence="6">
    <location>
        <begin position="406"/>
        <end position="428"/>
    </location>
</feature>
<dbReference type="Pfam" id="PF01490">
    <property type="entry name" value="Aa_trans"/>
    <property type="match status" value="1"/>
</dbReference>
<feature type="transmembrane region" description="Helical" evidence="6">
    <location>
        <begin position="226"/>
        <end position="244"/>
    </location>
</feature>
<dbReference type="OrthoDB" id="294730at2759"/>
<feature type="transmembrane region" description="Helical" evidence="6">
    <location>
        <begin position="71"/>
        <end position="96"/>
    </location>
</feature>
<feature type="transmembrane region" description="Helical" evidence="6">
    <location>
        <begin position="46"/>
        <end position="65"/>
    </location>
</feature>
<feature type="transmembrane region" description="Helical" evidence="6">
    <location>
        <begin position="256"/>
        <end position="278"/>
    </location>
</feature>
<evidence type="ECO:0000313" key="9">
    <source>
        <dbReference type="Proteomes" id="UP000249723"/>
    </source>
</evidence>
<dbReference type="Gene3D" id="1.20.1740.10">
    <property type="entry name" value="Amino acid/polyamine transporter I"/>
    <property type="match status" value="1"/>
</dbReference>
<evidence type="ECO:0000256" key="1">
    <source>
        <dbReference type="ARBA" id="ARBA00004141"/>
    </source>
</evidence>
<keyword evidence="9" id="KW-1185">Reference proteome</keyword>
<evidence type="ECO:0000256" key="6">
    <source>
        <dbReference type="SAM" id="Phobius"/>
    </source>
</evidence>
<feature type="transmembrane region" description="Helical" evidence="6">
    <location>
        <begin position="298"/>
        <end position="318"/>
    </location>
</feature>
<dbReference type="GO" id="GO:0016020">
    <property type="term" value="C:membrane"/>
    <property type="evidence" value="ECO:0007669"/>
    <property type="project" value="UniProtKB-SubCell"/>
</dbReference>
<feature type="transmembrane region" description="Helical" evidence="6">
    <location>
        <begin position="369"/>
        <end position="394"/>
    </location>
</feature>
<dbReference type="EMBL" id="FMWP01000015">
    <property type="protein sequence ID" value="SCZ91391.1"/>
    <property type="molecule type" value="Genomic_DNA"/>
</dbReference>
<dbReference type="Proteomes" id="UP000249723">
    <property type="component" value="Unassembled WGS sequence"/>
</dbReference>
<dbReference type="STRING" id="289078.A0A2X0KTL8"/>
<name>A0A2X0KTL8_9BASI</name>
<evidence type="ECO:0000256" key="2">
    <source>
        <dbReference type="ARBA" id="ARBA00008066"/>
    </source>
</evidence>
<dbReference type="GO" id="GO:0015179">
    <property type="term" value="F:L-amino acid transmembrane transporter activity"/>
    <property type="evidence" value="ECO:0007669"/>
    <property type="project" value="TreeGrafter"/>
</dbReference>
<feature type="transmembrane region" description="Helical" evidence="6">
    <location>
        <begin position="108"/>
        <end position="128"/>
    </location>
</feature>
<keyword evidence="5 6" id="KW-0472">Membrane</keyword>
<comment type="similarity">
    <text evidence="2">Belongs to the amino acid/polyamine transporter 2 family.</text>
</comment>
<evidence type="ECO:0000313" key="8">
    <source>
        <dbReference type="EMBL" id="SCZ91391.1"/>
    </source>
</evidence>
<feature type="domain" description="Amino acid transporter transmembrane" evidence="7">
    <location>
        <begin position="43"/>
        <end position="430"/>
    </location>
</feature>
<evidence type="ECO:0000256" key="3">
    <source>
        <dbReference type="ARBA" id="ARBA00022692"/>
    </source>
</evidence>
<proteinExistence type="inferred from homology"/>
<evidence type="ECO:0000256" key="5">
    <source>
        <dbReference type="ARBA" id="ARBA00023136"/>
    </source>
</evidence>
<comment type="subcellular location">
    <subcellularLocation>
        <location evidence="1">Membrane</location>
        <topology evidence="1">Multi-pass membrane protein</topology>
    </subcellularLocation>
</comment>
<dbReference type="PANTHER" id="PTHR22950">
    <property type="entry name" value="AMINO ACID TRANSPORTER"/>
    <property type="match status" value="1"/>
</dbReference>
<sequence>MSLTPTSSKEELERKQKIEQQQATVITDDGASVVESQAIRERKLTWVEATLLLLTEYVVLAILAFPSSYLVLGMAGGVLSTLIIGVSTYYTSHVLWRYCLKHPEIRDICARFAAFVGLALNNWAIMGLHVNAGATAIQSIRGGTETTLFWACMMGLIMLIPSYIREFKHMSYLGTLAAFTMFICVIITIAGHGVQPHPNYWPSLGTDVTYTVWAPKGTSFIQGMNALLNIVYTWIGHALIPSFVGDMEKPEDFPKALAVSMLFEFILFTLTGALVYFYAGQYSTAPGYGSLIAKYGKVAAGFTLPTIVIVGVLYSLVTSKAVFYQIFREGSRHRTQHTVLGWSTWFAVVTAGWIISFIIGQAIPFFNDLLALISSLFDSWFGYILWALCWFQLYRGRYTETTGRKIEFVVNIVILITGIYFFGAGTYASVQSIINSYHAGAVKTPFTKVDTGKLQQAVRKLHLPFAFVVQCDVRQIQLDVAGFRIGGRKVPF</sequence>
<feature type="transmembrane region" description="Helical" evidence="6">
    <location>
        <begin position="148"/>
        <end position="164"/>
    </location>
</feature>
<gene>
    <name evidence="8" type="ORF">BZ3500_MVSOF-1268-A1-R1_CHR1-2G01378</name>
</gene>
<evidence type="ECO:0000256" key="4">
    <source>
        <dbReference type="ARBA" id="ARBA00022989"/>
    </source>
</evidence>
<protein>
    <submittedName>
        <fullName evidence="8">BZ3500_MvSof-1268-A1-R1_Chr1-2g01378 protein</fullName>
    </submittedName>
</protein>
<keyword evidence="3 6" id="KW-0812">Transmembrane</keyword>
<dbReference type="InterPro" id="IPR013057">
    <property type="entry name" value="AA_transpt_TM"/>
</dbReference>
<keyword evidence="4 6" id="KW-1133">Transmembrane helix</keyword>
<dbReference type="AlphaFoldDB" id="A0A2X0KTL8"/>
<reference evidence="9" key="1">
    <citation type="submission" date="2016-10" db="EMBL/GenBank/DDBJ databases">
        <authorList>
            <person name="Jeantristanb JTB J.-T."/>
            <person name="Ricardo R."/>
        </authorList>
    </citation>
    <scope>NUCLEOTIDE SEQUENCE [LARGE SCALE GENOMIC DNA]</scope>
</reference>
<accession>A0A2X0KTL8</accession>
<feature type="transmembrane region" description="Helical" evidence="6">
    <location>
        <begin position="171"/>
        <end position="194"/>
    </location>
</feature>
<evidence type="ECO:0000259" key="7">
    <source>
        <dbReference type="Pfam" id="PF01490"/>
    </source>
</evidence>
<feature type="transmembrane region" description="Helical" evidence="6">
    <location>
        <begin position="339"/>
        <end position="363"/>
    </location>
</feature>
<dbReference type="PANTHER" id="PTHR22950:SF20">
    <property type="entry name" value="AMINO ACID TRANSPORTER (EUROFUNG)"/>
    <property type="match status" value="1"/>
</dbReference>
<organism evidence="8 9">
    <name type="scientific">Microbotryum saponariae</name>
    <dbReference type="NCBI Taxonomy" id="289078"/>
    <lineage>
        <taxon>Eukaryota</taxon>
        <taxon>Fungi</taxon>
        <taxon>Dikarya</taxon>
        <taxon>Basidiomycota</taxon>
        <taxon>Pucciniomycotina</taxon>
        <taxon>Microbotryomycetes</taxon>
        <taxon>Microbotryales</taxon>
        <taxon>Microbotryaceae</taxon>
        <taxon>Microbotryum</taxon>
    </lineage>
</organism>